<accession>A0AAN7YX89</accession>
<keyword evidence="1" id="KW-0472">Membrane</keyword>
<evidence type="ECO:0000313" key="3">
    <source>
        <dbReference type="Proteomes" id="UP001344447"/>
    </source>
</evidence>
<feature type="transmembrane region" description="Helical" evidence="1">
    <location>
        <begin position="120"/>
        <end position="145"/>
    </location>
</feature>
<reference evidence="2 3" key="1">
    <citation type="submission" date="2023-11" db="EMBL/GenBank/DDBJ databases">
        <title>Dfirmibasis_genome.</title>
        <authorList>
            <person name="Edelbroek B."/>
            <person name="Kjellin J."/>
            <person name="Jerlstrom-Hultqvist J."/>
            <person name="Soderbom F."/>
        </authorList>
    </citation>
    <scope>NUCLEOTIDE SEQUENCE [LARGE SCALE GENOMIC DNA]</scope>
    <source>
        <strain evidence="2 3">TNS-C-14</strain>
    </source>
</reference>
<dbReference type="Proteomes" id="UP001344447">
    <property type="component" value="Unassembled WGS sequence"/>
</dbReference>
<feature type="transmembrane region" description="Helical" evidence="1">
    <location>
        <begin position="7"/>
        <end position="26"/>
    </location>
</feature>
<gene>
    <name evidence="2" type="ORF">RB653_009261</name>
</gene>
<feature type="transmembrane region" description="Helical" evidence="1">
    <location>
        <begin position="81"/>
        <end position="100"/>
    </location>
</feature>
<dbReference type="AlphaFoldDB" id="A0AAN7YX89"/>
<keyword evidence="1" id="KW-1133">Transmembrane helix</keyword>
<organism evidence="2 3">
    <name type="scientific">Dictyostelium firmibasis</name>
    <dbReference type="NCBI Taxonomy" id="79012"/>
    <lineage>
        <taxon>Eukaryota</taxon>
        <taxon>Amoebozoa</taxon>
        <taxon>Evosea</taxon>
        <taxon>Eumycetozoa</taxon>
        <taxon>Dictyostelia</taxon>
        <taxon>Dictyosteliales</taxon>
        <taxon>Dictyosteliaceae</taxon>
        <taxon>Dictyostelium</taxon>
    </lineage>
</organism>
<protein>
    <submittedName>
        <fullName evidence="2">Uncharacterized protein</fullName>
    </submittedName>
</protein>
<proteinExistence type="predicted"/>
<evidence type="ECO:0000313" key="2">
    <source>
        <dbReference type="EMBL" id="KAK5579577.1"/>
    </source>
</evidence>
<keyword evidence="1" id="KW-0812">Transmembrane</keyword>
<evidence type="ECO:0000256" key="1">
    <source>
        <dbReference type="SAM" id="Phobius"/>
    </source>
</evidence>
<keyword evidence="3" id="KW-1185">Reference proteome</keyword>
<dbReference type="EMBL" id="JAVFKY010000003">
    <property type="protein sequence ID" value="KAK5579577.1"/>
    <property type="molecule type" value="Genomic_DNA"/>
</dbReference>
<comment type="caution">
    <text evidence="2">The sequence shown here is derived from an EMBL/GenBank/DDBJ whole genome shotgun (WGS) entry which is preliminary data.</text>
</comment>
<name>A0AAN7YX89_9MYCE</name>
<sequence>MMKKLDIGLLVLSFLMIILIICSLRSEWQKLTIDVTLDKNKKEPVIIKRALYDSQTIISSDKELSYQYSVSWLKDHNCTTVTGLGAFSIILLFVAIVNLLKTHIKFLNSKFYTWFEKVGLATVLVTLFTFIAFLVSLKLEILTIIDGNYFTNKMVSHESDSEILLGNESMLVNLESTSTTGFHIMVATFVFSALYSVLTVLRFREITSPSSSIDYRFLYSGESSFLDDNEHNDGSDDTFPTATDI</sequence>
<feature type="transmembrane region" description="Helical" evidence="1">
    <location>
        <begin position="180"/>
        <end position="201"/>
    </location>
</feature>